<reference evidence="2" key="1">
    <citation type="journal article" date="2022" name="Arch. Microbiol.">
        <title>Thiomicrorhabdus immobilis sp. nov., a mesophilic sulfur-oxidizing bacterium isolated from sediment of a brackish lake in northern Japan.</title>
        <authorList>
            <person name="Kojima H."/>
            <person name="Mochizuki J."/>
            <person name="Kanda M."/>
            <person name="Watanabe T."/>
            <person name="Fukui M."/>
        </authorList>
    </citation>
    <scope>NUCLEOTIDE SEQUENCE</scope>
    <source>
        <strain evidence="2">Am19</strain>
    </source>
</reference>
<dbReference type="RefSeq" id="WP_237260794.1">
    <property type="nucleotide sequence ID" value="NZ_AP024202.1"/>
</dbReference>
<protein>
    <submittedName>
        <fullName evidence="2">SAM-dependent methyltransferase</fullName>
    </submittedName>
</protein>
<dbReference type="Gene3D" id="3.40.50.150">
    <property type="entry name" value="Vaccinia Virus protein VP39"/>
    <property type="match status" value="1"/>
</dbReference>
<dbReference type="EMBL" id="AP024202">
    <property type="protein sequence ID" value="BCN93572.1"/>
    <property type="molecule type" value="Genomic_DNA"/>
</dbReference>
<keyword evidence="2" id="KW-0808">Transferase</keyword>
<evidence type="ECO:0000259" key="1">
    <source>
        <dbReference type="Pfam" id="PF08241"/>
    </source>
</evidence>
<feature type="domain" description="Methyltransferase type 11" evidence="1">
    <location>
        <begin position="73"/>
        <end position="129"/>
    </location>
</feature>
<keyword evidence="2" id="KW-0489">Methyltransferase</keyword>
<dbReference type="Pfam" id="PF08241">
    <property type="entry name" value="Methyltransf_11"/>
    <property type="match status" value="1"/>
</dbReference>
<keyword evidence="3" id="KW-1185">Reference proteome</keyword>
<dbReference type="Proteomes" id="UP001054820">
    <property type="component" value="Chromosome"/>
</dbReference>
<organism evidence="2 3">
    <name type="scientific">Thiomicrorhabdus immobilis</name>
    <dbReference type="NCBI Taxonomy" id="2791037"/>
    <lineage>
        <taxon>Bacteria</taxon>
        <taxon>Pseudomonadati</taxon>
        <taxon>Pseudomonadota</taxon>
        <taxon>Gammaproteobacteria</taxon>
        <taxon>Thiotrichales</taxon>
        <taxon>Piscirickettsiaceae</taxon>
        <taxon>Thiomicrorhabdus</taxon>
    </lineage>
</organism>
<proteinExistence type="predicted"/>
<dbReference type="GO" id="GO:0008168">
    <property type="term" value="F:methyltransferase activity"/>
    <property type="evidence" value="ECO:0007669"/>
    <property type="project" value="UniProtKB-KW"/>
</dbReference>
<evidence type="ECO:0000313" key="2">
    <source>
        <dbReference type="EMBL" id="BCN93572.1"/>
    </source>
</evidence>
<gene>
    <name evidence="2" type="ORF">THMIRHAM_13570</name>
</gene>
<dbReference type="SUPFAM" id="SSF53335">
    <property type="entry name" value="S-adenosyl-L-methionine-dependent methyltransferases"/>
    <property type="match status" value="1"/>
</dbReference>
<sequence length="260" mass="29642">MNQGFQTFLKHWFQSSAGLVVYKQEKMLVDKAVNRLFGYFLVQLGCVSNENLVENSRVVSKLLVDEQLSGQPTILQGVHWVQAELDFLPIGKDKADVVFLPHTLETVDDPYYLLRQVDSMLVPEGHIVLTGFNPIACMPFRLKHFSTLQGFNQANYRRANRIKEWLEVLGYEVKVIEYSSVMCFTGGEKYAFWAKIIEKVESSLKMIGLDFGNVYCLVAKKRVDAPTLVGLKWHLPKWQGIRNGATVSSQKIKHLNSVDK</sequence>
<name>A0ABM7MDZ6_9GAMM</name>
<dbReference type="GO" id="GO:0032259">
    <property type="term" value="P:methylation"/>
    <property type="evidence" value="ECO:0007669"/>
    <property type="project" value="UniProtKB-KW"/>
</dbReference>
<accession>A0ABM7MDZ6</accession>
<dbReference type="InterPro" id="IPR013216">
    <property type="entry name" value="Methyltransf_11"/>
</dbReference>
<dbReference type="InterPro" id="IPR029063">
    <property type="entry name" value="SAM-dependent_MTases_sf"/>
</dbReference>
<evidence type="ECO:0000313" key="3">
    <source>
        <dbReference type="Proteomes" id="UP001054820"/>
    </source>
</evidence>